<dbReference type="Proteomes" id="UP000287124">
    <property type="component" value="Unassembled WGS sequence"/>
</dbReference>
<feature type="domain" description="DUF7708" evidence="3">
    <location>
        <begin position="72"/>
        <end position="203"/>
    </location>
</feature>
<protein>
    <submittedName>
        <fullName evidence="4">Uncharacterized protein</fullName>
    </submittedName>
</protein>
<dbReference type="Pfam" id="PF24809">
    <property type="entry name" value="DUF7708"/>
    <property type="match status" value="1"/>
</dbReference>
<dbReference type="Pfam" id="PF06985">
    <property type="entry name" value="HET"/>
    <property type="match status" value="1"/>
</dbReference>
<sequence length="775" mass="88010">MPLKPALLVHARHTIKTAYDELDRTITPGDKRDFGDTTLRNVRQAARDIENQLAAQRSLRNMRRLMPFFLGLEYYSRAVDTLCNGTPYLPWIWAPLTIILRVASEYAAAFDQIIKAYSSIAEPLRRFEILSDAFMLHDPEFHNTLAVFYADILEIHGQTYKLVRRSNWKAMFSTSSARFQKRIHRIVEDLNRHGSLIDQWANRGRLFGARNAPEDMSQSQIDREATNELQYTTDNEFAVNMIDSATEPALEFASHLCYRCNTVDSSNSRLVIEYPLDHLREGAGACKLCTLLFQAVKNSQGSGSSASLPNMVSFHRKGSVLSLGSGGPAVLSLCAGPASSMNLLTDIQRGVPMLNESRSPERFNLLRRFLRYCDEQHHSCMPEHTGSMPARLIDVKDLRLVDTENLSPKERYAALSWSRRVGWNVLEALRTQLVHEFDFASLPLTIQDAVIVTKSLGIKFLWIDSLCIIQDEEESWKREVRSMGNIFRNAYCTIAATSARDLSDGFLRPRPPRNFVSLYNPEGIAISVCEQIDDFQGDVENVPLNEWVGTFRERVMSRRIIHFAENQFYWQCGDGIHCETLTKMSRPFNFLLQDPNSTNTSSLERVRSGFRVSQMLYELFSRLELRWPSDRLEEIAEVESFLARDAQTTAAYGLFDGDMARGLLWRRADIKALVPIRPSVECPSWSWMAYSGRIVYMGVAKLEHGVHWADVKVHDSPTLRKDPPSRQLRISGDRVSPKETVNVVYDDGHKERDMGAKTTGVSSLDRTIAVGSGEG</sequence>
<keyword evidence="5" id="KW-1185">Reference proteome</keyword>
<dbReference type="EMBL" id="MIKF01000177">
    <property type="protein sequence ID" value="RTE75699.1"/>
    <property type="molecule type" value="Genomic_DNA"/>
</dbReference>
<evidence type="ECO:0000256" key="1">
    <source>
        <dbReference type="SAM" id="MobiDB-lite"/>
    </source>
</evidence>
<evidence type="ECO:0000313" key="4">
    <source>
        <dbReference type="EMBL" id="RTE75699.1"/>
    </source>
</evidence>
<dbReference type="PANTHER" id="PTHR33112:SF10">
    <property type="entry name" value="TOL"/>
    <property type="match status" value="1"/>
</dbReference>
<evidence type="ECO:0000259" key="3">
    <source>
        <dbReference type="Pfam" id="PF24809"/>
    </source>
</evidence>
<dbReference type="AlphaFoldDB" id="A0A430LIX5"/>
<evidence type="ECO:0000313" key="5">
    <source>
        <dbReference type="Proteomes" id="UP000287124"/>
    </source>
</evidence>
<proteinExistence type="predicted"/>
<evidence type="ECO:0000259" key="2">
    <source>
        <dbReference type="Pfam" id="PF06985"/>
    </source>
</evidence>
<feature type="region of interest" description="Disordered" evidence="1">
    <location>
        <begin position="749"/>
        <end position="775"/>
    </location>
</feature>
<feature type="domain" description="Heterokaryon incompatibility" evidence="2">
    <location>
        <begin position="436"/>
        <end position="513"/>
    </location>
</feature>
<comment type="caution">
    <text evidence="4">The sequence shown here is derived from an EMBL/GenBank/DDBJ whole genome shotgun (WGS) entry which is preliminary data.</text>
</comment>
<dbReference type="InterPro" id="IPR056125">
    <property type="entry name" value="DUF7708"/>
</dbReference>
<reference evidence="4 5" key="1">
    <citation type="submission" date="2017-06" db="EMBL/GenBank/DDBJ databases">
        <title>Comparative genomic analysis of Ambrosia Fusariam Clade fungi.</title>
        <authorList>
            <person name="Stajich J.E."/>
            <person name="Carrillo J."/>
            <person name="Kijimoto T."/>
            <person name="Eskalen A."/>
            <person name="O'Donnell K."/>
            <person name="Kasson M."/>
        </authorList>
    </citation>
    <scope>NUCLEOTIDE SEQUENCE [LARGE SCALE GENOMIC DNA]</scope>
    <source>
        <strain evidence="4 5">UCR1854</strain>
    </source>
</reference>
<organism evidence="4 5">
    <name type="scientific">Fusarium euwallaceae</name>
    <dbReference type="NCBI Taxonomy" id="1147111"/>
    <lineage>
        <taxon>Eukaryota</taxon>
        <taxon>Fungi</taxon>
        <taxon>Dikarya</taxon>
        <taxon>Ascomycota</taxon>
        <taxon>Pezizomycotina</taxon>
        <taxon>Sordariomycetes</taxon>
        <taxon>Hypocreomycetidae</taxon>
        <taxon>Hypocreales</taxon>
        <taxon>Nectriaceae</taxon>
        <taxon>Fusarium</taxon>
        <taxon>Fusarium solani species complex</taxon>
    </lineage>
</organism>
<name>A0A430LIX5_9HYPO</name>
<dbReference type="PANTHER" id="PTHR33112">
    <property type="entry name" value="DOMAIN PROTEIN, PUTATIVE-RELATED"/>
    <property type="match status" value="1"/>
</dbReference>
<gene>
    <name evidence="4" type="ORF">BHE90_009823</name>
</gene>
<accession>A0A430LIX5</accession>
<dbReference type="InterPro" id="IPR010730">
    <property type="entry name" value="HET"/>
</dbReference>